<reference evidence="2" key="2">
    <citation type="journal article" date="2021" name="PeerJ">
        <title>Extensive microbial diversity within the chicken gut microbiome revealed by metagenomics and culture.</title>
        <authorList>
            <person name="Gilroy R."/>
            <person name="Ravi A."/>
            <person name="Getino M."/>
            <person name="Pursley I."/>
            <person name="Horton D.L."/>
            <person name="Alikhan N.F."/>
            <person name="Baker D."/>
            <person name="Gharbi K."/>
            <person name="Hall N."/>
            <person name="Watson M."/>
            <person name="Adriaenssens E.M."/>
            <person name="Foster-Nyarko E."/>
            <person name="Jarju S."/>
            <person name="Secka A."/>
            <person name="Antonio M."/>
            <person name="Oren A."/>
            <person name="Chaudhuri R.R."/>
            <person name="La Ragione R."/>
            <person name="Hildebrand F."/>
            <person name="Pallen M.J."/>
        </authorList>
    </citation>
    <scope>NUCLEOTIDE SEQUENCE</scope>
    <source>
        <strain evidence="2">ChiSjej3B21-11622</strain>
    </source>
</reference>
<dbReference type="InterPro" id="IPR029044">
    <property type="entry name" value="Nucleotide-diphossugar_trans"/>
</dbReference>
<gene>
    <name evidence="2" type="ORF">IAB26_13855</name>
</gene>
<dbReference type="CDD" id="cd00761">
    <property type="entry name" value="Glyco_tranf_GTA_type"/>
    <property type="match status" value="1"/>
</dbReference>
<reference evidence="2" key="1">
    <citation type="submission" date="2020-10" db="EMBL/GenBank/DDBJ databases">
        <authorList>
            <person name="Gilroy R."/>
        </authorList>
    </citation>
    <scope>NUCLEOTIDE SEQUENCE</scope>
    <source>
        <strain evidence="2">ChiSjej3B21-11622</strain>
    </source>
</reference>
<proteinExistence type="predicted"/>
<dbReference type="GO" id="GO:0016758">
    <property type="term" value="F:hexosyltransferase activity"/>
    <property type="evidence" value="ECO:0007669"/>
    <property type="project" value="UniProtKB-ARBA"/>
</dbReference>
<accession>A0A9D0ZXY6</accession>
<evidence type="ECO:0000259" key="1">
    <source>
        <dbReference type="Pfam" id="PF00535"/>
    </source>
</evidence>
<dbReference type="Proteomes" id="UP000886886">
    <property type="component" value="Unassembled WGS sequence"/>
</dbReference>
<dbReference type="SUPFAM" id="SSF53448">
    <property type="entry name" value="Nucleotide-diphospho-sugar transferases"/>
    <property type="match status" value="1"/>
</dbReference>
<dbReference type="EMBL" id="DVFT01000202">
    <property type="protein sequence ID" value="HIQ97628.1"/>
    <property type="molecule type" value="Genomic_DNA"/>
</dbReference>
<dbReference type="InterPro" id="IPR001173">
    <property type="entry name" value="Glyco_trans_2-like"/>
</dbReference>
<evidence type="ECO:0000313" key="2">
    <source>
        <dbReference type="EMBL" id="HIQ97628.1"/>
    </source>
</evidence>
<dbReference type="PANTHER" id="PTHR22916:SF3">
    <property type="entry name" value="UDP-GLCNAC:BETAGAL BETA-1,3-N-ACETYLGLUCOSAMINYLTRANSFERASE-LIKE PROTEIN 1"/>
    <property type="match status" value="1"/>
</dbReference>
<sequence length="248" mass="27892">MKKDKVSVIIPAYHCAGTIRKAIDSALMQEVPLEVLVIDDCGGEDIEGIVKEYGAEPRLFYVKNEKNLGAAATRNKAARLATGNYLAYLDADDWWEKGKLQKQLLKLQETGDVLCCTARELATPEGNLTGKVIPVHERLTYRELLKHNQINCSSVLIRREAALKFPMEHEDSHEDYITWLRVLKEYGTASGINEPLLKYRLSSQGKSGSKLHSAAMTFKVYRYMGFGMGRSVLCFLSYAAHGIWKYLA</sequence>
<organism evidence="2 3">
    <name type="scientific">Candidatus Limivivens merdigallinarum</name>
    <dbReference type="NCBI Taxonomy" id="2840859"/>
    <lineage>
        <taxon>Bacteria</taxon>
        <taxon>Bacillati</taxon>
        <taxon>Bacillota</taxon>
        <taxon>Clostridia</taxon>
        <taxon>Lachnospirales</taxon>
        <taxon>Lachnospiraceae</taxon>
        <taxon>Lachnospiraceae incertae sedis</taxon>
        <taxon>Candidatus Limivivens</taxon>
    </lineage>
</organism>
<comment type="caution">
    <text evidence="2">The sequence shown here is derived from an EMBL/GenBank/DDBJ whole genome shotgun (WGS) entry which is preliminary data.</text>
</comment>
<feature type="domain" description="Glycosyltransferase 2-like" evidence="1">
    <location>
        <begin position="7"/>
        <end position="161"/>
    </location>
</feature>
<dbReference type="AlphaFoldDB" id="A0A9D0ZXY6"/>
<dbReference type="Gene3D" id="3.90.550.10">
    <property type="entry name" value="Spore Coat Polysaccharide Biosynthesis Protein SpsA, Chain A"/>
    <property type="match status" value="1"/>
</dbReference>
<name>A0A9D0ZXY6_9FIRM</name>
<dbReference type="Pfam" id="PF00535">
    <property type="entry name" value="Glycos_transf_2"/>
    <property type="match status" value="1"/>
</dbReference>
<protein>
    <submittedName>
        <fullName evidence="2">Glycosyltransferase family 2 protein</fullName>
    </submittedName>
</protein>
<evidence type="ECO:0000313" key="3">
    <source>
        <dbReference type="Proteomes" id="UP000886886"/>
    </source>
</evidence>
<dbReference type="PANTHER" id="PTHR22916">
    <property type="entry name" value="GLYCOSYLTRANSFERASE"/>
    <property type="match status" value="1"/>
</dbReference>